<dbReference type="GO" id="GO:0009982">
    <property type="term" value="F:pseudouridine synthase activity"/>
    <property type="evidence" value="ECO:0007669"/>
    <property type="project" value="UniProtKB-ARBA"/>
</dbReference>
<accession>A0A2J7ZJQ6</accession>
<evidence type="ECO:0000256" key="2">
    <source>
        <dbReference type="ARBA" id="ARBA00023235"/>
    </source>
</evidence>
<gene>
    <name evidence="6" type="ORF">TSOC_013669</name>
</gene>
<feature type="domain" description="RNA-binding S4" evidence="5">
    <location>
        <begin position="81"/>
        <end position="139"/>
    </location>
</feature>
<reference evidence="6 7" key="1">
    <citation type="journal article" date="2017" name="Mol. Biol. Evol.">
        <title>The 4-celled Tetrabaena socialis nuclear genome reveals the essential components for genetic control of cell number at the origin of multicellularity in the volvocine lineage.</title>
        <authorList>
            <person name="Featherston J."/>
            <person name="Arakaki Y."/>
            <person name="Hanschen E.R."/>
            <person name="Ferris P.J."/>
            <person name="Michod R.E."/>
            <person name="Olson B.J.S.C."/>
            <person name="Nozaki H."/>
            <person name="Durand P.M."/>
        </authorList>
    </citation>
    <scope>NUCLEOTIDE SEQUENCE [LARGE SCALE GENOMIC DNA]</scope>
    <source>
        <strain evidence="6 7">NIES-571</strain>
    </source>
</reference>
<evidence type="ECO:0000256" key="1">
    <source>
        <dbReference type="ARBA" id="ARBA00008348"/>
    </source>
</evidence>
<feature type="non-terminal residue" evidence="6">
    <location>
        <position position="150"/>
    </location>
</feature>
<dbReference type="PANTHER" id="PTHR47683">
    <property type="entry name" value="PSEUDOURIDINE SYNTHASE FAMILY PROTEIN-RELATED"/>
    <property type="match status" value="1"/>
</dbReference>
<keyword evidence="2" id="KW-0413">Isomerase</keyword>
<dbReference type="InterPro" id="IPR036986">
    <property type="entry name" value="S4_RNA-bd_sf"/>
</dbReference>
<feature type="region of interest" description="Disordered" evidence="4">
    <location>
        <begin position="25"/>
        <end position="80"/>
    </location>
</feature>
<dbReference type="SUPFAM" id="SSF55174">
    <property type="entry name" value="Alpha-L RNA-binding motif"/>
    <property type="match status" value="1"/>
</dbReference>
<dbReference type="GO" id="GO:0006364">
    <property type="term" value="P:rRNA processing"/>
    <property type="evidence" value="ECO:0007669"/>
    <property type="project" value="UniProtKB-ARBA"/>
</dbReference>
<dbReference type="Gene3D" id="3.10.290.10">
    <property type="entry name" value="RNA-binding S4 domain"/>
    <property type="match status" value="1"/>
</dbReference>
<proteinExistence type="inferred from homology"/>
<dbReference type="OrthoDB" id="440619at2759"/>
<evidence type="ECO:0000256" key="4">
    <source>
        <dbReference type="SAM" id="MobiDB-lite"/>
    </source>
</evidence>
<dbReference type="SMART" id="SM00363">
    <property type="entry name" value="S4"/>
    <property type="match status" value="1"/>
</dbReference>
<organism evidence="6 7">
    <name type="scientific">Tetrabaena socialis</name>
    <dbReference type="NCBI Taxonomy" id="47790"/>
    <lineage>
        <taxon>Eukaryota</taxon>
        <taxon>Viridiplantae</taxon>
        <taxon>Chlorophyta</taxon>
        <taxon>core chlorophytes</taxon>
        <taxon>Chlorophyceae</taxon>
        <taxon>CS clade</taxon>
        <taxon>Chlamydomonadales</taxon>
        <taxon>Tetrabaenaceae</taxon>
        <taxon>Tetrabaena</taxon>
    </lineage>
</organism>
<dbReference type="PANTHER" id="PTHR47683:SF2">
    <property type="entry name" value="RNA-BINDING S4 DOMAIN-CONTAINING PROTEIN"/>
    <property type="match status" value="1"/>
</dbReference>
<evidence type="ECO:0000256" key="3">
    <source>
        <dbReference type="PROSITE-ProRule" id="PRU00182"/>
    </source>
</evidence>
<comment type="similarity">
    <text evidence="1">Belongs to the pseudouridine synthase RsuA family.</text>
</comment>
<protein>
    <submittedName>
        <fullName evidence="6">Ribosomal large subunit pseudouridine synthase B</fullName>
    </submittedName>
</protein>
<dbReference type="PROSITE" id="PS50889">
    <property type="entry name" value="S4"/>
    <property type="match status" value="1"/>
</dbReference>
<dbReference type="CDD" id="cd00165">
    <property type="entry name" value="S4"/>
    <property type="match status" value="1"/>
</dbReference>
<dbReference type="AlphaFoldDB" id="A0A2J7ZJQ6"/>
<comment type="caution">
    <text evidence="6">The sequence shown here is derived from an EMBL/GenBank/DDBJ whole genome shotgun (WGS) entry which is preliminary data.</text>
</comment>
<evidence type="ECO:0000259" key="5">
    <source>
        <dbReference type="SMART" id="SM00363"/>
    </source>
</evidence>
<dbReference type="Pfam" id="PF01479">
    <property type="entry name" value="S4"/>
    <property type="match status" value="1"/>
</dbReference>
<dbReference type="FunFam" id="3.10.290.10:FF:000003">
    <property type="entry name" value="Pseudouridine synthase"/>
    <property type="match status" value="1"/>
</dbReference>
<keyword evidence="3" id="KW-0694">RNA-binding</keyword>
<keyword evidence="7" id="KW-1185">Reference proteome</keyword>
<evidence type="ECO:0000313" key="6">
    <source>
        <dbReference type="EMBL" id="PNH00504.1"/>
    </source>
</evidence>
<dbReference type="InterPro" id="IPR050343">
    <property type="entry name" value="RsuA_PseudoU_synthase"/>
</dbReference>
<dbReference type="InterPro" id="IPR002942">
    <property type="entry name" value="S4_RNA-bd"/>
</dbReference>
<dbReference type="GO" id="GO:0003723">
    <property type="term" value="F:RNA binding"/>
    <property type="evidence" value="ECO:0007669"/>
    <property type="project" value="UniProtKB-KW"/>
</dbReference>
<evidence type="ECO:0000313" key="7">
    <source>
        <dbReference type="Proteomes" id="UP000236333"/>
    </source>
</evidence>
<dbReference type="EMBL" id="PGGS01001345">
    <property type="protein sequence ID" value="PNH00504.1"/>
    <property type="molecule type" value="Genomic_DNA"/>
</dbReference>
<dbReference type="Proteomes" id="UP000236333">
    <property type="component" value="Unassembled WGS sequence"/>
</dbReference>
<name>A0A2J7ZJQ6_9CHLO</name>
<sequence>MSASRLLMPPGLDCLAGRRPMLAARPHPLGSLASATASGYGREPRPARPLSTAVLAAVKPAGDGPSTSGRSSPADKPNAKPRLAKVLAACGVASRRACETLISEGRVRVNARVITEQGSTVNPMFDKVEVLQLPSKAASSGAAGGGGGGG</sequence>